<gene>
    <name evidence="2" type="ORF">CEP51_009891</name>
</gene>
<feature type="compositionally biased region" description="Low complexity" evidence="1">
    <location>
        <begin position="503"/>
        <end position="512"/>
    </location>
</feature>
<keyword evidence="3" id="KW-1185">Reference proteome</keyword>
<feature type="compositionally biased region" description="Basic and acidic residues" evidence="1">
    <location>
        <begin position="799"/>
        <end position="825"/>
    </location>
</feature>
<feature type="compositionally biased region" description="Acidic residues" evidence="1">
    <location>
        <begin position="397"/>
        <end position="414"/>
    </location>
</feature>
<feature type="region of interest" description="Disordered" evidence="1">
    <location>
        <begin position="211"/>
        <end position="247"/>
    </location>
</feature>
<name>A0A428RG69_9HYPO</name>
<feature type="compositionally biased region" description="Low complexity" evidence="1">
    <location>
        <begin position="527"/>
        <end position="545"/>
    </location>
</feature>
<dbReference type="PANTHER" id="PTHR48125:SF12">
    <property type="entry name" value="AT HOOK TRANSCRIPTION FACTOR FAMILY-RELATED"/>
    <property type="match status" value="1"/>
</dbReference>
<accession>A0A428RG69</accession>
<feature type="compositionally biased region" description="Pro residues" evidence="1">
    <location>
        <begin position="513"/>
        <end position="526"/>
    </location>
</feature>
<evidence type="ECO:0000256" key="1">
    <source>
        <dbReference type="SAM" id="MobiDB-lite"/>
    </source>
</evidence>
<feature type="compositionally biased region" description="Low complexity" evidence="1">
    <location>
        <begin position="311"/>
        <end position="326"/>
    </location>
</feature>
<evidence type="ECO:0000313" key="3">
    <source>
        <dbReference type="Proteomes" id="UP000287972"/>
    </source>
</evidence>
<feature type="compositionally biased region" description="Pro residues" evidence="1">
    <location>
        <begin position="327"/>
        <end position="340"/>
    </location>
</feature>
<feature type="region of interest" description="Disordered" evidence="1">
    <location>
        <begin position="1"/>
        <end position="85"/>
    </location>
</feature>
<dbReference type="AlphaFoldDB" id="A0A428RG69"/>
<dbReference type="Proteomes" id="UP000287972">
    <property type="component" value="Unassembled WGS sequence"/>
</dbReference>
<feature type="compositionally biased region" description="Basic residues" evidence="1">
    <location>
        <begin position="219"/>
        <end position="242"/>
    </location>
</feature>
<reference evidence="2 3" key="1">
    <citation type="submission" date="2017-06" db="EMBL/GenBank/DDBJ databases">
        <title>Comparative genomic analysis of Ambrosia Fusariam Clade fungi.</title>
        <authorList>
            <person name="Stajich J.E."/>
            <person name="Carrillo J."/>
            <person name="Kijimoto T."/>
            <person name="Eskalen A."/>
            <person name="O'Donnell K."/>
            <person name="Kasson M."/>
        </authorList>
    </citation>
    <scope>NUCLEOTIDE SEQUENCE [LARGE SCALE GENOMIC DNA]</scope>
    <source>
        <strain evidence="2 3">NRRL62606</strain>
    </source>
</reference>
<proteinExistence type="predicted"/>
<feature type="compositionally biased region" description="Pro residues" evidence="1">
    <location>
        <begin position="444"/>
        <end position="457"/>
    </location>
</feature>
<dbReference type="PANTHER" id="PTHR48125">
    <property type="entry name" value="LP07818P1"/>
    <property type="match status" value="1"/>
</dbReference>
<feature type="compositionally biased region" description="Low complexity" evidence="1">
    <location>
        <begin position="54"/>
        <end position="67"/>
    </location>
</feature>
<feature type="compositionally biased region" description="Pro residues" evidence="1">
    <location>
        <begin position="16"/>
        <end position="31"/>
    </location>
</feature>
<dbReference type="EMBL" id="NKCL01000291">
    <property type="protein sequence ID" value="RSL76517.1"/>
    <property type="molecule type" value="Genomic_DNA"/>
</dbReference>
<feature type="compositionally biased region" description="Pro residues" evidence="1">
    <location>
        <begin position="464"/>
        <end position="488"/>
    </location>
</feature>
<feature type="region of interest" description="Disordered" evidence="1">
    <location>
        <begin position="272"/>
        <end position="867"/>
    </location>
</feature>
<feature type="compositionally biased region" description="Basic and acidic residues" evidence="1">
    <location>
        <begin position="714"/>
        <end position="734"/>
    </location>
</feature>
<evidence type="ECO:0000313" key="2">
    <source>
        <dbReference type="EMBL" id="RSL76517.1"/>
    </source>
</evidence>
<feature type="compositionally biased region" description="Basic and acidic residues" evidence="1">
    <location>
        <begin position="843"/>
        <end position="867"/>
    </location>
</feature>
<feature type="compositionally biased region" description="Low complexity" evidence="1">
    <location>
        <begin position="381"/>
        <end position="394"/>
    </location>
</feature>
<feature type="compositionally biased region" description="Basic residues" evidence="1">
    <location>
        <begin position="735"/>
        <end position="748"/>
    </location>
</feature>
<protein>
    <submittedName>
        <fullName evidence="2">Uncharacterized protein</fullName>
    </submittedName>
</protein>
<feature type="compositionally biased region" description="Basic and acidic residues" evidence="1">
    <location>
        <begin position="749"/>
        <end position="775"/>
    </location>
</feature>
<sequence length="946" mass="105559">MSRPFPAGAMPHNNGPAPPLHHQPQAPPQGAPMPLGARGPAPFHHAPPARSRHTSSYASSSSSIPTSYPTPPSPPPGAVPRDLRPRDAVPISDLRHERLTEADARELLSTFYVIRLERAHNPNDVDSEGYALKPSWDMVHQYIQTNYPQEDARRRVAQLMKETKPVYEKKRAKEASIQRQIEIVLDDFSRRELDPQFIFTLAQFESQYRRLDDRSVSSGRRRRSHRHHHSRKSRKHSSRSKSPRKERQAIIIYLKRTPAKGENGLRMLQEENQRKARRDMPPAPTVHIHPGTAGYPPVAPHPAPIYSAPTSHHSSPQARSPPASHHPSPPTRSTPAPHHPPLNHAVPTAPVNPVAPPMNPNMRGQPQPTMPAKPGMREGLSRPPSRAQPRQPQQDFDGAESGDESGEGSDEEDTMPPKQVNPAHPRNPGNMAPRTAPAPLRPGVAPPRPGPGNPPVNPNAAPAPRGPPNMPPNPNVAPGPRGPPPNMPANPNAAGPRGPPLNQPANPNAAPAPRGPPNMPPNPNVAPGPRGASPNLPANLNAAPAPRGPPPAAPRPGPVPNTQAPVPPPNAPGRAAPPAQATGVNPGRMPNPQARPSFDPHAAPQKPGVSPPEMRPQPNDQVKLRKPPVGPQVNAPGSPATAKDHIIVTTTIGGKRRGTGEYIDSDRSSPDSAESDDCFSADGSEGTRPSSVGSDSGSRRNSRDQSSTRARKDRHAEVKDSHRNMRDSDDERSSRHVSRPRARFHSPSRRGESLRRRRESPQRRGESSYHREESPRRRREPSHRRRESPHRRRESPHRRREESRSPRRDYHRDDNEWVPRRESELSPRVVQRNPAPRLVSVPEAKREIYADHENSRRENRLERVRREDDREREIWRDNDRLRDLGDRGFRHRRGLRSRIFDLLGDEFSHGSRDSRWREGDAREYMRRSADFDRLRPLREREFFRRD</sequence>
<feature type="compositionally biased region" description="Pro residues" evidence="1">
    <location>
        <begin position="68"/>
        <end position="78"/>
    </location>
</feature>
<comment type="caution">
    <text evidence="2">The sequence shown here is derived from an EMBL/GenBank/DDBJ whole genome shotgun (WGS) entry which is preliminary data.</text>
</comment>
<organism evidence="2 3">
    <name type="scientific">Fusarium floridanum</name>
    <dbReference type="NCBI Taxonomy" id="1325733"/>
    <lineage>
        <taxon>Eukaryota</taxon>
        <taxon>Fungi</taxon>
        <taxon>Dikarya</taxon>
        <taxon>Ascomycota</taxon>
        <taxon>Pezizomycotina</taxon>
        <taxon>Sordariomycetes</taxon>
        <taxon>Hypocreomycetidae</taxon>
        <taxon>Hypocreales</taxon>
        <taxon>Nectriaceae</taxon>
        <taxon>Fusarium</taxon>
        <taxon>Fusarium solani species complex</taxon>
    </lineage>
</organism>
<feature type="compositionally biased region" description="Basic residues" evidence="1">
    <location>
        <begin position="776"/>
        <end position="798"/>
    </location>
</feature>
<feature type="compositionally biased region" description="Low complexity" evidence="1">
    <location>
        <begin position="572"/>
        <end position="582"/>
    </location>
</feature>
<feature type="compositionally biased region" description="Pro residues" evidence="1">
    <location>
        <begin position="546"/>
        <end position="571"/>
    </location>
</feature>